<organism evidence="1 2">
    <name type="scientific">Methylopila turkensis</name>
    <dbReference type="NCBI Taxonomy" id="1437816"/>
    <lineage>
        <taxon>Bacteria</taxon>
        <taxon>Pseudomonadati</taxon>
        <taxon>Pseudomonadota</taxon>
        <taxon>Alphaproteobacteria</taxon>
        <taxon>Hyphomicrobiales</taxon>
        <taxon>Methylopilaceae</taxon>
        <taxon>Methylopila</taxon>
    </lineage>
</organism>
<protein>
    <recommendedName>
        <fullName evidence="3">UrcA family protein</fullName>
    </recommendedName>
</protein>
<reference evidence="1" key="1">
    <citation type="journal article" date="2014" name="Int. J. Syst. Evol. Microbiol.">
        <title>Complete genome sequence of Corynebacterium casei LMG S-19264T (=DSM 44701T), isolated from a smear-ripened cheese.</title>
        <authorList>
            <consortium name="US DOE Joint Genome Institute (JGI-PGF)"/>
            <person name="Walter F."/>
            <person name="Albersmeier A."/>
            <person name="Kalinowski J."/>
            <person name="Ruckert C."/>
        </authorList>
    </citation>
    <scope>NUCLEOTIDE SEQUENCE</scope>
    <source>
        <strain evidence="1">VKM B-2748</strain>
    </source>
</reference>
<dbReference type="Proteomes" id="UP001143309">
    <property type="component" value="Unassembled WGS sequence"/>
</dbReference>
<name>A0A9W6JJI1_9HYPH</name>
<keyword evidence="2" id="KW-1185">Reference proteome</keyword>
<evidence type="ECO:0008006" key="3">
    <source>
        <dbReference type="Google" id="ProtNLM"/>
    </source>
</evidence>
<evidence type="ECO:0000313" key="2">
    <source>
        <dbReference type="Proteomes" id="UP001143309"/>
    </source>
</evidence>
<reference evidence="1" key="2">
    <citation type="submission" date="2023-01" db="EMBL/GenBank/DDBJ databases">
        <authorList>
            <person name="Sun Q."/>
            <person name="Evtushenko L."/>
        </authorList>
    </citation>
    <scope>NUCLEOTIDE SEQUENCE</scope>
    <source>
        <strain evidence="1">VKM B-2748</strain>
    </source>
</reference>
<accession>A0A9W6JJI1</accession>
<dbReference type="EMBL" id="BSFL01000001">
    <property type="protein sequence ID" value="GLK78347.1"/>
    <property type="molecule type" value="Genomic_DNA"/>
</dbReference>
<sequence>MRLVFVVATLAFAAYASLEDVTYLRSGGYAAELPEHRRIEVVSSQSCGDVVARAERTLGADHGITCERVPLVRHWANLARDTIESRRVTEVVLTPLRTEAMARPTADTLR</sequence>
<dbReference type="AlphaFoldDB" id="A0A9W6JJI1"/>
<proteinExistence type="predicted"/>
<evidence type="ECO:0000313" key="1">
    <source>
        <dbReference type="EMBL" id="GLK78347.1"/>
    </source>
</evidence>
<comment type="caution">
    <text evidence="1">The sequence shown here is derived from an EMBL/GenBank/DDBJ whole genome shotgun (WGS) entry which is preliminary data.</text>
</comment>
<gene>
    <name evidence="1" type="ORF">GCM10008174_00880</name>
</gene>
<dbReference type="RefSeq" id="WP_271198874.1">
    <property type="nucleotide sequence ID" value="NZ_BSFL01000001.1"/>
</dbReference>